<comment type="caution">
    <text evidence="8">The sequence shown here is derived from an EMBL/GenBank/DDBJ whole genome shotgun (WGS) entry which is preliminary data.</text>
</comment>
<evidence type="ECO:0000256" key="6">
    <source>
        <dbReference type="SAM" id="Phobius"/>
    </source>
</evidence>
<keyword evidence="4 6" id="KW-1133">Transmembrane helix</keyword>
<feature type="chain" id="PRO_5045137448" evidence="7">
    <location>
        <begin position="21"/>
        <end position="203"/>
    </location>
</feature>
<evidence type="ECO:0000256" key="3">
    <source>
        <dbReference type="ARBA" id="ARBA00022692"/>
    </source>
</evidence>
<dbReference type="InterPro" id="IPR012506">
    <property type="entry name" value="TMEM86B-like"/>
</dbReference>
<feature type="signal peptide" evidence="7">
    <location>
        <begin position="1"/>
        <end position="20"/>
    </location>
</feature>
<evidence type="ECO:0000313" key="8">
    <source>
        <dbReference type="EMBL" id="MEH7827266.1"/>
    </source>
</evidence>
<evidence type="ECO:0000313" key="9">
    <source>
        <dbReference type="Proteomes" id="UP001431963"/>
    </source>
</evidence>
<comment type="similarity">
    <text evidence="2">Belongs to the TMEM86 family.</text>
</comment>
<dbReference type="PANTHER" id="PTHR31885">
    <property type="entry name" value="GH04784P"/>
    <property type="match status" value="1"/>
</dbReference>
<dbReference type="PANTHER" id="PTHR31885:SF6">
    <property type="entry name" value="GH04784P"/>
    <property type="match status" value="1"/>
</dbReference>
<name>A0ABU8BRD2_9RHOB</name>
<dbReference type="Proteomes" id="UP001431963">
    <property type="component" value="Unassembled WGS sequence"/>
</dbReference>
<feature type="transmembrane region" description="Helical" evidence="6">
    <location>
        <begin position="182"/>
        <end position="202"/>
    </location>
</feature>
<proteinExistence type="inferred from homology"/>
<feature type="transmembrane region" description="Helical" evidence="6">
    <location>
        <begin position="74"/>
        <end position="94"/>
    </location>
</feature>
<comment type="subcellular location">
    <subcellularLocation>
        <location evidence="1">Membrane</location>
        <topology evidence="1">Multi-pass membrane protein</topology>
    </subcellularLocation>
</comment>
<evidence type="ECO:0000256" key="5">
    <source>
        <dbReference type="ARBA" id="ARBA00023136"/>
    </source>
</evidence>
<keyword evidence="3 6" id="KW-0812">Transmembrane</keyword>
<evidence type="ECO:0000256" key="1">
    <source>
        <dbReference type="ARBA" id="ARBA00004141"/>
    </source>
</evidence>
<feature type="transmembrane region" description="Helical" evidence="6">
    <location>
        <begin position="150"/>
        <end position="170"/>
    </location>
</feature>
<evidence type="ECO:0000256" key="4">
    <source>
        <dbReference type="ARBA" id="ARBA00022989"/>
    </source>
</evidence>
<protein>
    <submittedName>
        <fullName evidence="8">Lysoplasmalogenase</fullName>
    </submittedName>
</protein>
<gene>
    <name evidence="8" type="ORF">V6590_03825</name>
</gene>
<organism evidence="8 9">
    <name type="scientific">Gemmobacter denitrificans</name>
    <dbReference type="NCBI Taxonomy" id="3123040"/>
    <lineage>
        <taxon>Bacteria</taxon>
        <taxon>Pseudomonadati</taxon>
        <taxon>Pseudomonadota</taxon>
        <taxon>Alphaproteobacteria</taxon>
        <taxon>Rhodobacterales</taxon>
        <taxon>Paracoccaceae</taxon>
        <taxon>Gemmobacter</taxon>
    </lineage>
</organism>
<sequence length="203" mass="21045">MTLPWLISAALAALYGIAFAADTGHSWLRTAIKTGSVAGLAGIAAGAGAPPVIIAGLALGALGDLLLSRPGERAFLAGMAAFAAGHIAYALAFGPGLAPLWLLAGLVLLAASTEIWLAPHTGPLRWPVRAYVLVICLMAALAAARPEPLLRVGAALFVTSDLLLALALFVTQEPARRRLLSWLLWPAYWGGQALILLAFLPFP</sequence>
<reference evidence="8" key="1">
    <citation type="submission" date="2024-02" db="EMBL/GenBank/DDBJ databases">
        <title>Genome sequences of strain Gemmobacter sp. JM10B15.</title>
        <authorList>
            <person name="Zhang M."/>
        </authorList>
    </citation>
    <scope>NUCLEOTIDE SEQUENCE</scope>
    <source>
        <strain evidence="8">JM10B15</strain>
    </source>
</reference>
<dbReference type="RefSeq" id="WP_335419811.1">
    <property type="nucleotide sequence ID" value="NZ_JBALHR010000002.1"/>
</dbReference>
<accession>A0ABU8BRD2</accession>
<evidence type="ECO:0000256" key="2">
    <source>
        <dbReference type="ARBA" id="ARBA00007375"/>
    </source>
</evidence>
<feature type="transmembrane region" description="Helical" evidence="6">
    <location>
        <begin position="126"/>
        <end position="144"/>
    </location>
</feature>
<keyword evidence="5 6" id="KW-0472">Membrane</keyword>
<feature type="transmembrane region" description="Helical" evidence="6">
    <location>
        <begin position="100"/>
        <end position="119"/>
    </location>
</feature>
<evidence type="ECO:0000256" key="7">
    <source>
        <dbReference type="SAM" id="SignalP"/>
    </source>
</evidence>
<keyword evidence="7" id="KW-0732">Signal</keyword>
<feature type="transmembrane region" description="Helical" evidence="6">
    <location>
        <begin position="36"/>
        <end position="62"/>
    </location>
</feature>
<keyword evidence="9" id="KW-1185">Reference proteome</keyword>
<dbReference type="Pfam" id="PF07947">
    <property type="entry name" value="YhhN"/>
    <property type="match status" value="1"/>
</dbReference>
<dbReference type="EMBL" id="JBALHR010000002">
    <property type="protein sequence ID" value="MEH7827266.1"/>
    <property type="molecule type" value="Genomic_DNA"/>
</dbReference>